<dbReference type="GO" id="GO:0046872">
    <property type="term" value="F:metal ion binding"/>
    <property type="evidence" value="ECO:0007669"/>
    <property type="project" value="UniProtKB-KW"/>
</dbReference>
<organism evidence="7 8">
    <name type="scientific">Candidatus Syntropharchaeum caldarium</name>
    <dbReference type="NCBI Taxonomy" id="1838285"/>
    <lineage>
        <taxon>Archaea</taxon>
        <taxon>Methanobacteriati</taxon>
        <taxon>Methanobacteriota</taxon>
        <taxon>Stenosarchaea group</taxon>
        <taxon>Methanomicrobia</taxon>
        <taxon>Methanosarcinales</taxon>
        <taxon>ANME-2 cluster</taxon>
        <taxon>Candidatus Syntropharchaeum</taxon>
    </lineage>
</organism>
<dbReference type="SFLD" id="SFLDS00029">
    <property type="entry name" value="Radical_SAM"/>
    <property type="match status" value="1"/>
</dbReference>
<dbReference type="SMART" id="SM00729">
    <property type="entry name" value="Elp3"/>
    <property type="match status" value="1"/>
</dbReference>
<dbReference type="SUPFAM" id="SSF102114">
    <property type="entry name" value="Radical SAM enzymes"/>
    <property type="match status" value="1"/>
</dbReference>
<keyword evidence="5" id="KW-0411">Iron-sulfur</keyword>
<dbReference type="EMBL" id="LYOS01000001">
    <property type="protein sequence ID" value="OFV68715.1"/>
    <property type="molecule type" value="Genomic_DNA"/>
</dbReference>
<accession>A0A1F2PCE6</accession>
<dbReference type="InterPro" id="IPR051198">
    <property type="entry name" value="BchE-like"/>
</dbReference>
<dbReference type="Proteomes" id="UP000186940">
    <property type="component" value="Unassembled WGS sequence"/>
</dbReference>
<reference evidence="7" key="1">
    <citation type="submission" date="2016-05" db="EMBL/GenBank/DDBJ databases">
        <title>Microbial consortia oxidize butane by reversing methanogenesis.</title>
        <authorList>
            <person name="Laso-Perez R."/>
            <person name="Richter M."/>
            <person name="Wegener G."/>
            <person name="Musat F."/>
        </authorList>
    </citation>
    <scope>NUCLEOTIDE SEQUENCE [LARGE SCALE GENOMIC DNA]</scope>
    <source>
        <strain evidence="7">BOX2</strain>
    </source>
</reference>
<protein>
    <submittedName>
        <fullName evidence="7">Radical SAM superfamily protein</fullName>
    </submittedName>
</protein>
<keyword evidence="4" id="KW-0408">Iron</keyword>
<dbReference type="AlphaFoldDB" id="A0A1F2PCE6"/>
<gene>
    <name evidence="7" type="ORF">SCAL_000391</name>
</gene>
<evidence type="ECO:0000256" key="3">
    <source>
        <dbReference type="ARBA" id="ARBA00022723"/>
    </source>
</evidence>
<evidence type="ECO:0000259" key="6">
    <source>
        <dbReference type="PROSITE" id="PS51918"/>
    </source>
</evidence>
<dbReference type="GO" id="GO:0003824">
    <property type="term" value="F:catalytic activity"/>
    <property type="evidence" value="ECO:0007669"/>
    <property type="project" value="InterPro"/>
</dbReference>
<comment type="cofactor">
    <cofactor evidence="1">
        <name>[4Fe-4S] cluster</name>
        <dbReference type="ChEBI" id="CHEBI:49883"/>
    </cofactor>
</comment>
<dbReference type="Gene3D" id="3.20.20.70">
    <property type="entry name" value="Aldolase class I"/>
    <property type="match status" value="1"/>
</dbReference>
<evidence type="ECO:0000313" key="7">
    <source>
        <dbReference type="EMBL" id="OFV68715.1"/>
    </source>
</evidence>
<dbReference type="SFLD" id="SFLDG01082">
    <property type="entry name" value="B12-binding_domain_containing"/>
    <property type="match status" value="1"/>
</dbReference>
<feature type="domain" description="Radical SAM core" evidence="6">
    <location>
        <begin position="9"/>
        <end position="239"/>
    </location>
</feature>
<dbReference type="STRING" id="1838285.SCAL_000391"/>
<evidence type="ECO:0000313" key="8">
    <source>
        <dbReference type="Proteomes" id="UP000186940"/>
    </source>
</evidence>
<dbReference type="SFLD" id="SFLDG01095">
    <property type="entry name" value="Uncharacterised_Radical_SAM_Su"/>
    <property type="match status" value="1"/>
</dbReference>
<dbReference type="InterPro" id="IPR058240">
    <property type="entry name" value="rSAM_sf"/>
</dbReference>
<evidence type="ECO:0000256" key="4">
    <source>
        <dbReference type="ARBA" id="ARBA00023004"/>
    </source>
</evidence>
<proteinExistence type="predicted"/>
<comment type="caution">
    <text evidence="7">The sequence shown here is derived from an EMBL/GenBank/DDBJ whole genome shotgun (WGS) entry which is preliminary data.</text>
</comment>
<dbReference type="InterPro" id="IPR006638">
    <property type="entry name" value="Elp3/MiaA/NifB-like_rSAM"/>
</dbReference>
<dbReference type="PANTHER" id="PTHR43409">
    <property type="entry name" value="ANAEROBIC MAGNESIUM-PROTOPORPHYRIN IX MONOMETHYL ESTER CYCLASE-RELATED"/>
    <property type="match status" value="1"/>
</dbReference>
<keyword evidence="8" id="KW-1185">Reference proteome</keyword>
<name>A0A1F2PCE6_9EURY</name>
<dbReference type="Pfam" id="PF04055">
    <property type="entry name" value="Radical_SAM"/>
    <property type="match status" value="1"/>
</dbReference>
<dbReference type="InterPro" id="IPR007197">
    <property type="entry name" value="rSAM"/>
</dbReference>
<dbReference type="InterPro" id="IPR013785">
    <property type="entry name" value="Aldolase_TIM"/>
</dbReference>
<dbReference type="PROSITE" id="PS51918">
    <property type="entry name" value="RADICAL_SAM"/>
    <property type="match status" value="1"/>
</dbReference>
<evidence type="ECO:0000256" key="1">
    <source>
        <dbReference type="ARBA" id="ARBA00001966"/>
    </source>
</evidence>
<dbReference type="GO" id="GO:0051536">
    <property type="term" value="F:iron-sulfur cluster binding"/>
    <property type="evidence" value="ECO:0007669"/>
    <property type="project" value="UniProtKB-KW"/>
</dbReference>
<keyword evidence="3" id="KW-0479">Metal-binding</keyword>
<dbReference type="PANTHER" id="PTHR43409:SF4">
    <property type="entry name" value="RADICAL SAM SUPERFAMILY PROTEIN"/>
    <property type="match status" value="1"/>
</dbReference>
<evidence type="ECO:0000256" key="2">
    <source>
        <dbReference type="ARBA" id="ARBA00022691"/>
    </source>
</evidence>
<keyword evidence="2" id="KW-0949">S-adenosyl-L-methionine</keyword>
<sequence length="293" mass="32107">MRYVEPVFRPPSEARSLLLQASIGCSNNTCKFCVSYKRKHFAIRTLDEIAEDIRSARSIYGEGVRRVFLLDGNALAIPTDELLHILEMLYDAFPNLERVSAYGCTQDILEKSTDELEAIRDAGLSLIYFGIESGDDAVLAAMNKGVTADETRRAGLKAIGAGFNLSATVILGLGGRARSKEHAIATGEILSEISPHYIGALTLMVPKGAPLERDIRSGKFELLSPAEILHEMRLMIECTDITGRKSLFRSNHASNYLPIGGILPDEKDEILHTIDSALSKNGAGLRPEFMRAL</sequence>
<dbReference type="CDD" id="cd01335">
    <property type="entry name" value="Radical_SAM"/>
    <property type="match status" value="1"/>
</dbReference>
<evidence type="ECO:0000256" key="5">
    <source>
        <dbReference type="ARBA" id="ARBA00023014"/>
    </source>
</evidence>